<evidence type="ECO:0000256" key="3">
    <source>
        <dbReference type="ARBA" id="ARBA00023306"/>
    </source>
</evidence>
<dbReference type="EMBL" id="BOQE01000001">
    <property type="protein sequence ID" value="GIM47467.1"/>
    <property type="molecule type" value="Genomic_DNA"/>
</dbReference>
<keyword evidence="5" id="KW-0963">Cytoplasm</keyword>
<dbReference type="Gene3D" id="3.30.110.150">
    <property type="entry name" value="SepF-like protein"/>
    <property type="match status" value="1"/>
</dbReference>
<comment type="caution">
    <text evidence="6">The sequence shown here is derived from an EMBL/GenBank/DDBJ whole genome shotgun (WGS) entry which is preliminary data.</text>
</comment>
<comment type="subcellular location">
    <subcellularLocation>
        <location evidence="5">Cytoplasm</location>
    </subcellularLocation>
    <text evidence="5">Localizes to the division site, in a FtsZ-dependent manner.</text>
</comment>
<sequence length="150" mass="17050">MSFVNKFMQFIGLAEEEEKIPASQMVKEAEEPQNDVMSVQRKGTVVNLHTNKQVKVILSEPECYSDAQMIADYLRARRPVVINLHKAPFDQAIRVIDFISGTIYALGGRMDKIGHQIFLCAPENVDVQGSISEFLNTKEEQHRVSQTQLR</sequence>
<comment type="subunit">
    <text evidence="5">Homodimer. Interacts with FtsZ.</text>
</comment>
<dbReference type="HAMAP" id="MF_01197">
    <property type="entry name" value="SepF"/>
    <property type="match status" value="1"/>
</dbReference>
<dbReference type="GO" id="GO:0043093">
    <property type="term" value="P:FtsZ-dependent cytokinesis"/>
    <property type="evidence" value="ECO:0007669"/>
    <property type="project" value="UniProtKB-UniRule"/>
</dbReference>
<dbReference type="Proteomes" id="UP001057291">
    <property type="component" value="Unassembled WGS sequence"/>
</dbReference>
<dbReference type="GO" id="GO:0000917">
    <property type="term" value="P:division septum assembly"/>
    <property type="evidence" value="ECO:0007669"/>
    <property type="project" value="UniProtKB-KW"/>
</dbReference>
<protein>
    <recommendedName>
        <fullName evidence="5">Cell division protein SepF</fullName>
    </recommendedName>
</protein>
<dbReference type="PANTHER" id="PTHR35798:SF1">
    <property type="entry name" value="CELL DIVISION PROTEIN SEPF"/>
    <property type="match status" value="1"/>
</dbReference>
<dbReference type="InterPro" id="IPR038594">
    <property type="entry name" value="SepF-like_sf"/>
</dbReference>
<keyword evidence="1 5" id="KW-0132">Cell division</keyword>
<dbReference type="InterPro" id="IPR007561">
    <property type="entry name" value="Cell_div_SepF/SepF-rel"/>
</dbReference>
<evidence type="ECO:0000256" key="2">
    <source>
        <dbReference type="ARBA" id="ARBA00023210"/>
    </source>
</evidence>
<keyword evidence="3 5" id="KW-0131">Cell cycle</keyword>
<reference evidence="6" key="1">
    <citation type="journal article" date="2023" name="Int. J. Syst. Evol. Microbiol.">
        <title>Collibacillus ludicampi gen. nov., sp. nov., a new soil bacterium of the family Alicyclobacillaceae.</title>
        <authorList>
            <person name="Jojima T."/>
            <person name="Ioku Y."/>
            <person name="Fukuta Y."/>
            <person name="Shirasaka N."/>
            <person name="Matsumura Y."/>
            <person name="Mori M."/>
        </authorList>
    </citation>
    <scope>NUCLEOTIDE SEQUENCE</scope>
    <source>
        <strain evidence="6">TP075</strain>
    </source>
</reference>
<evidence type="ECO:0000256" key="5">
    <source>
        <dbReference type="HAMAP-Rule" id="MF_01197"/>
    </source>
</evidence>
<evidence type="ECO:0000256" key="1">
    <source>
        <dbReference type="ARBA" id="ARBA00022618"/>
    </source>
</evidence>
<dbReference type="PANTHER" id="PTHR35798">
    <property type="entry name" value="CELL DIVISION PROTEIN SEPF"/>
    <property type="match status" value="1"/>
</dbReference>
<organism evidence="6 7">
    <name type="scientific">Collibacillus ludicampi</name>
    <dbReference type="NCBI Taxonomy" id="2771369"/>
    <lineage>
        <taxon>Bacteria</taxon>
        <taxon>Bacillati</taxon>
        <taxon>Bacillota</taxon>
        <taxon>Bacilli</taxon>
        <taxon>Bacillales</taxon>
        <taxon>Alicyclobacillaceae</taxon>
        <taxon>Collibacillus</taxon>
    </lineage>
</organism>
<dbReference type="Pfam" id="PF04472">
    <property type="entry name" value="SepF"/>
    <property type="match status" value="1"/>
</dbReference>
<evidence type="ECO:0000256" key="4">
    <source>
        <dbReference type="ARBA" id="ARBA00044936"/>
    </source>
</evidence>
<proteinExistence type="inferred from homology"/>
<name>A0AAV4LI40_9BACL</name>
<dbReference type="GO" id="GO:0005737">
    <property type="term" value="C:cytoplasm"/>
    <property type="evidence" value="ECO:0007669"/>
    <property type="project" value="UniProtKB-SubCell"/>
</dbReference>
<dbReference type="RefSeq" id="WP_282200438.1">
    <property type="nucleotide sequence ID" value="NZ_BOQE01000001.1"/>
</dbReference>
<comment type="similarity">
    <text evidence="5">Belongs to the SepF family.</text>
</comment>
<evidence type="ECO:0000313" key="7">
    <source>
        <dbReference type="Proteomes" id="UP001057291"/>
    </source>
</evidence>
<gene>
    <name evidence="5 6" type="primary">sepF</name>
    <name evidence="6" type="ORF">DNHGIG_30160</name>
</gene>
<accession>A0AAV4LI40</accession>
<dbReference type="InterPro" id="IPR023052">
    <property type="entry name" value="Cell_div_SepF"/>
</dbReference>
<keyword evidence="7" id="KW-1185">Reference proteome</keyword>
<evidence type="ECO:0000313" key="6">
    <source>
        <dbReference type="EMBL" id="GIM47467.1"/>
    </source>
</evidence>
<dbReference type="AlphaFoldDB" id="A0AAV4LI40"/>
<keyword evidence="2 5" id="KW-0717">Septation</keyword>
<comment type="function">
    <text evidence="4 5">Cell division protein that is part of the divisome complex and is recruited early to the Z-ring. Probably stimulates Z-ring formation, perhaps through the cross-linking of FtsZ protofilaments. Its function overlaps with FtsA.</text>
</comment>